<proteinExistence type="predicted"/>
<evidence type="ECO:0000313" key="1">
    <source>
        <dbReference type="EMBL" id="MDN4613757.1"/>
    </source>
</evidence>
<reference evidence="1" key="1">
    <citation type="submission" date="2023-06" db="EMBL/GenBank/DDBJ databases">
        <title>MT1 and MT2 Draft Genomes of Novel Species.</title>
        <authorList>
            <person name="Venkateswaran K."/>
        </authorList>
    </citation>
    <scope>NUCLEOTIDE SEQUENCE</scope>
    <source>
        <strain evidence="1">F6_8S_P_1B</strain>
    </source>
</reference>
<accession>A0ABT8KB91</accession>
<protein>
    <recommendedName>
        <fullName evidence="3">Nucleotidyl transferase AbiEii toxin, Type IV TA system</fullName>
    </recommendedName>
</protein>
<sequence length="250" mass="27418">MAALTHQLNLGDDDQLAAWKTVIALSEVMDTRELTIVGGLMVYLHATRGGLTMPRSTDDADFLVNAMVHRGGLTDFAVAVGKLGFQLKDDEQFAYRFVHTDGRKIDAMVPDHLPSRINIRLQRKPALIVPAGQQAIDRRDEYQLSFNSGANVTVGVPDEIGALVAKGAAYLIDQRNPGRHLDDAATLLASITDASELDYSRSSKNDRARLRTIRDHIADETAAPWVNLDAAARAQGRMNLELVMTAMDVR</sequence>
<keyword evidence="2" id="KW-1185">Reference proteome</keyword>
<comment type="caution">
    <text evidence="1">The sequence shown here is derived from an EMBL/GenBank/DDBJ whole genome shotgun (WGS) entry which is preliminary data.</text>
</comment>
<evidence type="ECO:0008006" key="3">
    <source>
        <dbReference type="Google" id="ProtNLM"/>
    </source>
</evidence>
<dbReference type="Proteomes" id="UP001174208">
    <property type="component" value="Unassembled WGS sequence"/>
</dbReference>
<gene>
    <name evidence="1" type="ORF">P5G50_04755</name>
</gene>
<dbReference type="RefSeq" id="WP_301210157.1">
    <property type="nucleotide sequence ID" value="NZ_JAROCF010000001.1"/>
</dbReference>
<evidence type="ECO:0000313" key="2">
    <source>
        <dbReference type="Proteomes" id="UP001174208"/>
    </source>
</evidence>
<dbReference type="EMBL" id="JAROCF010000001">
    <property type="protein sequence ID" value="MDN4613757.1"/>
    <property type="molecule type" value="Genomic_DNA"/>
</dbReference>
<organism evidence="1 2">
    <name type="scientific">Leifsonia williamsii</name>
    <dbReference type="NCBI Taxonomy" id="3035919"/>
    <lineage>
        <taxon>Bacteria</taxon>
        <taxon>Bacillati</taxon>
        <taxon>Actinomycetota</taxon>
        <taxon>Actinomycetes</taxon>
        <taxon>Micrococcales</taxon>
        <taxon>Microbacteriaceae</taxon>
        <taxon>Leifsonia</taxon>
    </lineage>
</organism>
<name>A0ABT8KB91_9MICO</name>